<dbReference type="PRINTS" id="PR00455">
    <property type="entry name" value="HTHTETR"/>
</dbReference>
<sequence>MPLSENTPTPDRRVLRTKRVLRDALTALMEEKGFDGITVKDLTERADINRGTFYIHYRDKYDLLEQSEAEIIGVIESMAAEGFQNAVQGKWINNNGAIDPSPFVCKLFVYLQENAPFMRVILGAGGDPSFQKRLREVIRQRALPILTSSGGEVLVPADYLTAYVSSAHLGVIQNWLDNGMDLPPEQMADILSKLTLLGPGHVAGITRKKET</sequence>
<proteinExistence type="predicted"/>
<dbReference type="AlphaFoldDB" id="A0A2R5EQS5"/>
<evidence type="ECO:0000313" key="5">
    <source>
        <dbReference type="Proteomes" id="UP000245202"/>
    </source>
</evidence>
<dbReference type="InterPro" id="IPR001647">
    <property type="entry name" value="HTH_TetR"/>
</dbReference>
<protein>
    <submittedName>
        <fullName evidence="4">TetR family transcriptional regulator</fullName>
    </submittedName>
</protein>
<evidence type="ECO:0000256" key="2">
    <source>
        <dbReference type="PROSITE-ProRule" id="PRU00335"/>
    </source>
</evidence>
<reference evidence="4 5" key="1">
    <citation type="submission" date="2017-08" db="EMBL/GenBank/DDBJ databases">
        <title>Substantial Increase in Enzyme Production by Combined Drug-Resistance Mutations in Paenibacillus agaridevorans.</title>
        <authorList>
            <person name="Tanaka Y."/>
            <person name="Funane K."/>
            <person name="Hosaka T."/>
            <person name="Shiwa Y."/>
            <person name="Fujita N."/>
            <person name="Miyazaki T."/>
            <person name="Yoshikawa H."/>
            <person name="Murakami K."/>
            <person name="Kasahara K."/>
            <person name="Inaoka T."/>
            <person name="Hiraga Y."/>
            <person name="Ochi K."/>
        </authorList>
    </citation>
    <scope>NUCLEOTIDE SEQUENCE [LARGE SCALE GENOMIC DNA]</scope>
    <source>
        <strain evidence="4 5">T-3040</strain>
    </source>
</reference>
<feature type="domain" description="HTH tetR-type" evidence="3">
    <location>
        <begin position="15"/>
        <end position="75"/>
    </location>
</feature>
<dbReference type="RefSeq" id="WP_258235046.1">
    <property type="nucleotide sequence ID" value="NZ_BDQX01000192.1"/>
</dbReference>
<name>A0A2R5EQS5_9BACL</name>
<dbReference type="Proteomes" id="UP000245202">
    <property type="component" value="Unassembled WGS sequence"/>
</dbReference>
<dbReference type="InterPro" id="IPR039532">
    <property type="entry name" value="TetR_C_Firmicutes"/>
</dbReference>
<organism evidence="4 5">
    <name type="scientific">Paenibacillus agaridevorans</name>
    <dbReference type="NCBI Taxonomy" id="171404"/>
    <lineage>
        <taxon>Bacteria</taxon>
        <taxon>Bacillati</taxon>
        <taxon>Bacillota</taxon>
        <taxon>Bacilli</taxon>
        <taxon>Bacillales</taxon>
        <taxon>Paenibacillaceae</taxon>
        <taxon>Paenibacillus</taxon>
    </lineage>
</organism>
<dbReference type="EMBL" id="BDQX01000192">
    <property type="protein sequence ID" value="GBG09056.1"/>
    <property type="molecule type" value="Genomic_DNA"/>
</dbReference>
<keyword evidence="1 2" id="KW-0238">DNA-binding</keyword>
<dbReference type="PROSITE" id="PS50977">
    <property type="entry name" value="HTH_TETR_2"/>
    <property type="match status" value="1"/>
</dbReference>
<keyword evidence="5" id="KW-1185">Reference proteome</keyword>
<evidence type="ECO:0000256" key="1">
    <source>
        <dbReference type="ARBA" id="ARBA00023125"/>
    </source>
</evidence>
<dbReference type="Pfam" id="PF00440">
    <property type="entry name" value="TetR_N"/>
    <property type="match status" value="1"/>
</dbReference>
<evidence type="ECO:0000313" key="4">
    <source>
        <dbReference type="EMBL" id="GBG09056.1"/>
    </source>
</evidence>
<dbReference type="PANTHER" id="PTHR43479">
    <property type="entry name" value="ACREF/ENVCD OPERON REPRESSOR-RELATED"/>
    <property type="match status" value="1"/>
</dbReference>
<dbReference type="SUPFAM" id="SSF46689">
    <property type="entry name" value="Homeodomain-like"/>
    <property type="match status" value="1"/>
</dbReference>
<dbReference type="PANTHER" id="PTHR43479:SF7">
    <property type="entry name" value="TETR-FAMILY TRANSCRIPTIONAL REGULATOR"/>
    <property type="match status" value="1"/>
</dbReference>
<dbReference type="InterPro" id="IPR050624">
    <property type="entry name" value="HTH-type_Tx_Regulator"/>
</dbReference>
<accession>A0A2R5EQS5</accession>
<feature type="DNA-binding region" description="H-T-H motif" evidence="2">
    <location>
        <begin position="38"/>
        <end position="57"/>
    </location>
</feature>
<dbReference type="InterPro" id="IPR009057">
    <property type="entry name" value="Homeodomain-like_sf"/>
</dbReference>
<dbReference type="Pfam" id="PF14278">
    <property type="entry name" value="TetR_C_8"/>
    <property type="match status" value="1"/>
</dbReference>
<dbReference type="GO" id="GO:0003677">
    <property type="term" value="F:DNA binding"/>
    <property type="evidence" value="ECO:0007669"/>
    <property type="project" value="UniProtKB-UniRule"/>
</dbReference>
<comment type="caution">
    <text evidence="4">The sequence shown here is derived from an EMBL/GenBank/DDBJ whole genome shotgun (WGS) entry which is preliminary data.</text>
</comment>
<evidence type="ECO:0000259" key="3">
    <source>
        <dbReference type="PROSITE" id="PS50977"/>
    </source>
</evidence>
<gene>
    <name evidence="4" type="ORF">PAT3040_03680</name>
</gene>
<dbReference type="Gene3D" id="1.10.357.10">
    <property type="entry name" value="Tetracycline Repressor, domain 2"/>
    <property type="match status" value="1"/>
</dbReference>